<name>A0A7C8IMS3_9PEZI</name>
<feature type="domain" description="Xylanolytic transcriptional activator regulatory" evidence="2">
    <location>
        <begin position="244"/>
        <end position="316"/>
    </location>
</feature>
<dbReference type="InterPro" id="IPR007219">
    <property type="entry name" value="XnlR_reg_dom"/>
</dbReference>
<dbReference type="PANTHER" id="PTHR46910:SF17">
    <property type="entry name" value="SCFA-RELATED"/>
    <property type="match status" value="1"/>
</dbReference>
<dbReference type="AlphaFoldDB" id="A0A7C8IMS3"/>
<dbReference type="Pfam" id="PF04082">
    <property type="entry name" value="Fungal_trans"/>
    <property type="match status" value="1"/>
</dbReference>
<keyword evidence="4" id="KW-1185">Reference proteome</keyword>
<accession>A0A7C8IMS3</accession>
<comment type="caution">
    <text evidence="3">The sequence shown here is derived from an EMBL/GenBank/DDBJ whole genome shotgun (WGS) entry which is preliminary data.</text>
</comment>
<sequence length="647" mass="71429">MEFDSLLAESLNSRRNIFPLALLEIVSIGVTLHDKLRFMVIIDGVLVFVKNPETSVHKEGRCPIIDAALFWVVSHHHGETSGRLAQAPGLRNHATRSLGSQDLADLFAEYQIDAQNMRESRGVDTALCLGDAVGRVCRKGWVSLVFAGFRAHTQEILDTDGVTTSEKGFLLLLLAVLVTGARFIDPDAIHIYHPSFDATAFQVRTIAAIENHLILALNDFSLESIAFLLLMSSTYLQMRKVQLAFMVSGMGVRMAQAMGLSEAVWPTVDDLERQVRRRLWWSMYMTDMYTAQAYGKPAILDESHFHVSQPQDLDDTITTCPGFNSLELREENKMHPVTMLSYNRYKSQLYVIAARMTGNMSIQQIQTVMKDLVDWGKALPPELRPGSFVGKEREVMSNPALRVFALQALTLQVTFDNMYLVLFRPFLCSGRSASMVFPDSTSQPLTAPILPGSSIRQQLLESAMRTSNIGRSLEILRLVSRTTAANQVGFHCFTAGVTLGMLALLDLASPRLLELKQALARMINILGIVGAQTPLCGQSIEILTDMIHLIASQEVKHMISRTVSSSTHPGPCNARTEPGAIESGTDIGAGVSESLGQGCDCIQTSAECGDTGETDPWPDLEMLFGEQAFAQLNQIWSYDPIPRGVYE</sequence>
<proteinExistence type="predicted"/>
<evidence type="ECO:0000313" key="3">
    <source>
        <dbReference type="EMBL" id="KAF2967689.1"/>
    </source>
</evidence>
<dbReference type="CDD" id="cd12148">
    <property type="entry name" value="fungal_TF_MHR"/>
    <property type="match status" value="1"/>
</dbReference>
<dbReference type="InterPro" id="IPR050987">
    <property type="entry name" value="AtrR-like"/>
</dbReference>
<dbReference type="InParanoid" id="A0A7C8IMS3"/>
<dbReference type="PANTHER" id="PTHR46910">
    <property type="entry name" value="TRANSCRIPTION FACTOR PDR1"/>
    <property type="match status" value="1"/>
</dbReference>
<evidence type="ECO:0000313" key="4">
    <source>
        <dbReference type="Proteomes" id="UP000481858"/>
    </source>
</evidence>
<dbReference type="OrthoDB" id="3266505at2759"/>
<dbReference type="SMART" id="SM00906">
    <property type="entry name" value="Fungal_trans"/>
    <property type="match status" value="1"/>
</dbReference>
<dbReference type="GO" id="GO:0008270">
    <property type="term" value="F:zinc ion binding"/>
    <property type="evidence" value="ECO:0007669"/>
    <property type="project" value="InterPro"/>
</dbReference>
<evidence type="ECO:0000259" key="2">
    <source>
        <dbReference type="SMART" id="SM00906"/>
    </source>
</evidence>
<dbReference type="GO" id="GO:0006351">
    <property type="term" value="P:DNA-templated transcription"/>
    <property type="evidence" value="ECO:0007669"/>
    <property type="project" value="InterPro"/>
</dbReference>
<organism evidence="3 4">
    <name type="scientific">Xylaria multiplex</name>
    <dbReference type="NCBI Taxonomy" id="323545"/>
    <lineage>
        <taxon>Eukaryota</taxon>
        <taxon>Fungi</taxon>
        <taxon>Dikarya</taxon>
        <taxon>Ascomycota</taxon>
        <taxon>Pezizomycotina</taxon>
        <taxon>Sordariomycetes</taxon>
        <taxon>Xylariomycetidae</taxon>
        <taxon>Xylariales</taxon>
        <taxon>Xylariaceae</taxon>
        <taxon>Xylaria</taxon>
    </lineage>
</organism>
<keyword evidence="1" id="KW-0539">Nucleus</keyword>
<dbReference type="GO" id="GO:0003677">
    <property type="term" value="F:DNA binding"/>
    <property type="evidence" value="ECO:0007669"/>
    <property type="project" value="InterPro"/>
</dbReference>
<dbReference type="GO" id="GO:0003700">
    <property type="term" value="F:DNA-binding transcription factor activity"/>
    <property type="evidence" value="ECO:0007669"/>
    <property type="project" value="InterPro"/>
</dbReference>
<gene>
    <name evidence="3" type="ORF">GQX73_g5858</name>
</gene>
<dbReference type="Proteomes" id="UP000481858">
    <property type="component" value="Unassembled WGS sequence"/>
</dbReference>
<dbReference type="EMBL" id="WUBL01000063">
    <property type="protein sequence ID" value="KAF2967689.1"/>
    <property type="molecule type" value="Genomic_DNA"/>
</dbReference>
<evidence type="ECO:0000256" key="1">
    <source>
        <dbReference type="ARBA" id="ARBA00023242"/>
    </source>
</evidence>
<reference evidence="3 4" key="1">
    <citation type="submission" date="2019-12" db="EMBL/GenBank/DDBJ databases">
        <title>Draft genome sequence of the ascomycete Xylaria multiplex DSM 110363.</title>
        <authorList>
            <person name="Buettner E."/>
            <person name="Kellner H."/>
        </authorList>
    </citation>
    <scope>NUCLEOTIDE SEQUENCE [LARGE SCALE GENOMIC DNA]</scope>
    <source>
        <strain evidence="3 4">DSM 110363</strain>
    </source>
</reference>
<protein>
    <recommendedName>
        <fullName evidence="2">Xylanolytic transcriptional activator regulatory domain-containing protein</fullName>
    </recommendedName>
</protein>